<dbReference type="AlphaFoldDB" id="A0AA37M634"/>
<evidence type="ECO:0000313" key="3">
    <source>
        <dbReference type="Proteomes" id="UP001055286"/>
    </source>
</evidence>
<name>A0AA37M634_9HYPH</name>
<accession>A0AA37M634</accession>
<dbReference type="Proteomes" id="UP001055286">
    <property type="component" value="Unassembled WGS sequence"/>
</dbReference>
<feature type="region of interest" description="Disordered" evidence="1">
    <location>
        <begin position="1"/>
        <end position="21"/>
    </location>
</feature>
<gene>
    <name evidence="2" type="ORF">MPEAHAMD_4369</name>
</gene>
<organism evidence="2 3">
    <name type="scientific">Methylobacterium frigidaeris</name>
    <dbReference type="NCBI Taxonomy" id="2038277"/>
    <lineage>
        <taxon>Bacteria</taxon>
        <taxon>Pseudomonadati</taxon>
        <taxon>Pseudomonadota</taxon>
        <taxon>Alphaproteobacteria</taxon>
        <taxon>Hyphomicrobiales</taxon>
        <taxon>Methylobacteriaceae</taxon>
        <taxon>Methylobacterium</taxon>
    </lineage>
</organism>
<evidence type="ECO:0000313" key="2">
    <source>
        <dbReference type="EMBL" id="GJD64193.1"/>
    </source>
</evidence>
<dbReference type="EMBL" id="BPQJ01000022">
    <property type="protein sequence ID" value="GJD64193.1"/>
    <property type="molecule type" value="Genomic_DNA"/>
</dbReference>
<keyword evidence="3" id="KW-1185">Reference proteome</keyword>
<reference evidence="2" key="1">
    <citation type="journal article" date="2016" name="Front. Microbiol.">
        <title>Genome Sequence of the Piezophilic, Mesophilic Sulfate-Reducing Bacterium Desulfovibrio indicus J2T.</title>
        <authorList>
            <person name="Cao J."/>
            <person name="Maignien L."/>
            <person name="Shao Z."/>
            <person name="Alain K."/>
            <person name="Jebbar M."/>
        </authorList>
    </citation>
    <scope>NUCLEOTIDE SEQUENCE</scope>
    <source>
        <strain evidence="2">JCM 32048</strain>
    </source>
</reference>
<protein>
    <submittedName>
        <fullName evidence="2">Uncharacterized protein</fullName>
    </submittedName>
</protein>
<dbReference type="RefSeq" id="WP_099906530.1">
    <property type="nucleotide sequence ID" value="NZ_BPQJ01000022.1"/>
</dbReference>
<evidence type="ECO:0000256" key="1">
    <source>
        <dbReference type="SAM" id="MobiDB-lite"/>
    </source>
</evidence>
<comment type="caution">
    <text evidence="2">The sequence shown here is derived from an EMBL/GenBank/DDBJ whole genome shotgun (WGS) entry which is preliminary data.</text>
</comment>
<proteinExistence type="predicted"/>
<sequence length="61" mass="6634">MNCGRYIHRSSGARLSPHLPDQAGHQPFPAWNRLDIFAGALSADDARHVARKGGTIPLEAE</sequence>
<reference evidence="2" key="2">
    <citation type="submission" date="2021-08" db="EMBL/GenBank/DDBJ databases">
        <authorList>
            <person name="Tani A."/>
            <person name="Ola A."/>
            <person name="Ogura Y."/>
            <person name="Katsura K."/>
            <person name="Hayashi T."/>
        </authorList>
    </citation>
    <scope>NUCLEOTIDE SEQUENCE</scope>
    <source>
        <strain evidence="2">JCM 32048</strain>
    </source>
</reference>